<keyword evidence="3" id="KW-1185">Reference proteome</keyword>
<dbReference type="RefSeq" id="WP_231440107.1">
    <property type="nucleotide sequence ID" value="NZ_JAJOMB010000003.1"/>
</dbReference>
<evidence type="ECO:0000313" key="3">
    <source>
        <dbReference type="Proteomes" id="UP001138997"/>
    </source>
</evidence>
<organism evidence="2 3">
    <name type="scientific">Kineosporia babensis</name>
    <dbReference type="NCBI Taxonomy" id="499548"/>
    <lineage>
        <taxon>Bacteria</taxon>
        <taxon>Bacillati</taxon>
        <taxon>Actinomycetota</taxon>
        <taxon>Actinomycetes</taxon>
        <taxon>Kineosporiales</taxon>
        <taxon>Kineosporiaceae</taxon>
        <taxon>Kineosporia</taxon>
    </lineage>
</organism>
<gene>
    <name evidence="2" type="ORF">LR394_08490</name>
</gene>
<dbReference type="Proteomes" id="UP001138997">
    <property type="component" value="Unassembled WGS sequence"/>
</dbReference>
<accession>A0A9X1ST43</accession>
<proteinExistence type="predicted"/>
<dbReference type="AlphaFoldDB" id="A0A9X1ST43"/>
<evidence type="ECO:0000256" key="1">
    <source>
        <dbReference type="SAM" id="MobiDB-lite"/>
    </source>
</evidence>
<name>A0A9X1ST43_9ACTN</name>
<protein>
    <submittedName>
        <fullName evidence="2">Uncharacterized protein</fullName>
    </submittedName>
</protein>
<evidence type="ECO:0000313" key="2">
    <source>
        <dbReference type="EMBL" id="MCD5310931.1"/>
    </source>
</evidence>
<dbReference type="EMBL" id="JAJOMB010000003">
    <property type="protein sequence ID" value="MCD5310931.1"/>
    <property type="molecule type" value="Genomic_DNA"/>
</dbReference>
<dbReference type="SUPFAM" id="SSF109709">
    <property type="entry name" value="KorB DNA-binding domain-like"/>
    <property type="match status" value="1"/>
</dbReference>
<reference evidence="2" key="1">
    <citation type="submission" date="2021-11" db="EMBL/GenBank/DDBJ databases">
        <title>Streptomyces corallinus and Kineosporia corallina sp. nov., two new coral-derived marine actinobacteria.</title>
        <authorList>
            <person name="Buangrab K."/>
            <person name="Sutthacheep M."/>
            <person name="Yeemin T."/>
            <person name="Harunari E."/>
            <person name="Igarashi Y."/>
            <person name="Sripreechasak P."/>
            <person name="Kanchanasin P."/>
            <person name="Tanasupawat S."/>
            <person name="Phongsopitanun W."/>
        </authorList>
    </citation>
    <scope>NUCLEOTIDE SEQUENCE</scope>
    <source>
        <strain evidence="2">JCM 31032</strain>
    </source>
</reference>
<feature type="region of interest" description="Disordered" evidence="1">
    <location>
        <begin position="1"/>
        <end position="27"/>
    </location>
</feature>
<comment type="caution">
    <text evidence="2">The sequence shown here is derived from an EMBL/GenBank/DDBJ whole genome shotgun (WGS) entry which is preliminary data.</text>
</comment>
<sequence length="87" mass="9782">MADATTTPRKASGNSRSPGAYSRRPYNEHAVREAMAGRPDYMTPAECWEAVRRLLATGMNTAEIARRVQRDPSQIRRIRCTFRAEAA</sequence>
<feature type="compositionally biased region" description="Polar residues" evidence="1">
    <location>
        <begin position="1"/>
        <end position="17"/>
    </location>
</feature>
<dbReference type="Pfam" id="PF13384">
    <property type="entry name" value="HTH_23"/>
    <property type="match status" value="1"/>
</dbReference>